<accession>A0ABW1NB63</accession>
<gene>
    <name evidence="1" type="ORF">ACFP1K_05380</name>
</gene>
<keyword evidence="2" id="KW-1185">Reference proteome</keyword>
<name>A0ABW1NB63_9ACTN</name>
<reference evidence="2" key="1">
    <citation type="journal article" date="2019" name="Int. J. Syst. Evol. Microbiol.">
        <title>The Global Catalogue of Microorganisms (GCM) 10K type strain sequencing project: providing services to taxonomists for standard genome sequencing and annotation.</title>
        <authorList>
            <consortium name="The Broad Institute Genomics Platform"/>
            <consortium name="The Broad Institute Genome Sequencing Center for Infectious Disease"/>
            <person name="Wu L."/>
            <person name="Ma J."/>
        </authorList>
    </citation>
    <scope>NUCLEOTIDE SEQUENCE [LARGE SCALE GENOMIC DNA]</scope>
    <source>
        <strain evidence="2">JCM 30346</strain>
    </source>
</reference>
<sequence length="50" mass="5610">MTDREMTRDDALRSALEQMSVDNLTTTDGIRVDIVSDDIDAPDERVWGIA</sequence>
<evidence type="ECO:0000313" key="1">
    <source>
        <dbReference type="EMBL" id="MFC6080580.1"/>
    </source>
</evidence>
<comment type="caution">
    <text evidence="1">The sequence shown here is derived from an EMBL/GenBank/DDBJ whole genome shotgun (WGS) entry which is preliminary data.</text>
</comment>
<dbReference type="RefSeq" id="WP_380747507.1">
    <property type="nucleotide sequence ID" value="NZ_JBHSRF010000005.1"/>
</dbReference>
<proteinExistence type="predicted"/>
<dbReference type="Proteomes" id="UP001596137">
    <property type="component" value="Unassembled WGS sequence"/>
</dbReference>
<dbReference type="EMBL" id="JBHSRF010000005">
    <property type="protein sequence ID" value="MFC6080580.1"/>
    <property type="molecule type" value="Genomic_DNA"/>
</dbReference>
<protein>
    <submittedName>
        <fullName evidence="1">Uncharacterized protein</fullName>
    </submittedName>
</protein>
<organism evidence="1 2">
    <name type="scientific">Sphaerisporangium aureirubrum</name>
    <dbReference type="NCBI Taxonomy" id="1544736"/>
    <lineage>
        <taxon>Bacteria</taxon>
        <taxon>Bacillati</taxon>
        <taxon>Actinomycetota</taxon>
        <taxon>Actinomycetes</taxon>
        <taxon>Streptosporangiales</taxon>
        <taxon>Streptosporangiaceae</taxon>
        <taxon>Sphaerisporangium</taxon>
    </lineage>
</organism>
<evidence type="ECO:0000313" key="2">
    <source>
        <dbReference type="Proteomes" id="UP001596137"/>
    </source>
</evidence>